<comment type="subcellular location">
    <subcellularLocation>
        <location evidence="1">Cytoplasm</location>
    </subcellularLocation>
</comment>
<evidence type="ECO:0000256" key="3">
    <source>
        <dbReference type="ARBA" id="ARBA00022490"/>
    </source>
</evidence>
<dbReference type="GO" id="GO:0005737">
    <property type="term" value="C:cytoplasm"/>
    <property type="evidence" value="ECO:0007669"/>
    <property type="project" value="UniProtKB-SubCell"/>
</dbReference>
<dbReference type="Gene3D" id="1.10.520.30">
    <property type="entry name" value="AF1862-like domain"/>
    <property type="match status" value="1"/>
</dbReference>
<dbReference type="STRING" id="645991.Sgly_1271"/>
<reference evidence="7" key="2">
    <citation type="submission" date="2011-02" db="EMBL/GenBank/DDBJ databases">
        <title>The complete genome of Syntrophobotulus glycolicus DSM 8271.</title>
        <authorList>
            <person name="Lucas S."/>
            <person name="Copeland A."/>
            <person name="Lapidus A."/>
            <person name="Bruce D."/>
            <person name="Goodwin L."/>
            <person name="Pitluck S."/>
            <person name="Kyrpides N."/>
            <person name="Mavromatis K."/>
            <person name="Pagani I."/>
            <person name="Ivanova N."/>
            <person name="Mikhailova N."/>
            <person name="Chertkov O."/>
            <person name="Held B."/>
            <person name="Detter J.C."/>
            <person name="Tapia R."/>
            <person name="Han C."/>
            <person name="Land M."/>
            <person name="Hauser L."/>
            <person name="Markowitz V."/>
            <person name="Cheng J.-F."/>
            <person name="Hugenholtz P."/>
            <person name="Woyke T."/>
            <person name="Wu D."/>
            <person name="Spring S."/>
            <person name="Schroeder M."/>
            <person name="Brambilla E."/>
            <person name="Klenk H.-P."/>
            <person name="Eisen J.A."/>
        </authorList>
    </citation>
    <scope>NUCLEOTIDE SEQUENCE [LARGE SCALE GENOMIC DNA]</scope>
    <source>
        <strain evidence="7">DSM 8271 / FlGlyR</strain>
    </source>
</reference>
<keyword evidence="4" id="KW-0051">Antiviral defense</keyword>
<evidence type="ECO:0000256" key="2">
    <source>
        <dbReference type="ARBA" id="ARBA00006161"/>
    </source>
</evidence>
<evidence type="ECO:0000313" key="6">
    <source>
        <dbReference type="EMBL" id="ADY55585.1"/>
    </source>
</evidence>
<name>F0SV85_SYNGF</name>
<sequence length="129" mass="14944">MPNEIENGRASFAYERVLAVSTEKSEKYAKDYRALVRSFPVMIQTNGFGASVAFLFSKKKNNQHEAVYNDISKWLKEQKLIDNELMEAITKQTRNGYRRMTNETMALLIWMKRFAEGMIEGESSEKQSC</sequence>
<dbReference type="SUPFAM" id="SSF158568">
    <property type="entry name" value="AF1862-like"/>
    <property type="match status" value="1"/>
</dbReference>
<reference evidence="6 7" key="1">
    <citation type="journal article" date="2011" name="Stand. Genomic Sci.">
        <title>Complete genome sequence of Syntrophobotulus glycolicus type strain (FlGlyR).</title>
        <authorList>
            <person name="Han C."/>
            <person name="Mwirichia R."/>
            <person name="Chertkov O."/>
            <person name="Held B."/>
            <person name="Lapidus A."/>
            <person name="Nolan M."/>
            <person name="Lucas S."/>
            <person name="Hammon N."/>
            <person name="Deshpande S."/>
            <person name="Cheng J.F."/>
            <person name="Tapia R."/>
            <person name="Goodwin L."/>
            <person name="Pitluck S."/>
            <person name="Huntemann M."/>
            <person name="Liolios K."/>
            <person name="Ivanova N."/>
            <person name="Pagani I."/>
            <person name="Mavromatis K."/>
            <person name="Ovchinikova G."/>
            <person name="Pati A."/>
            <person name="Chen A."/>
            <person name="Palaniappan K."/>
            <person name="Land M."/>
            <person name="Hauser L."/>
            <person name="Brambilla E.M."/>
            <person name="Rohde M."/>
            <person name="Spring S."/>
            <person name="Sikorski J."/>
            <person name="Goker M."/>
            <person name="Woyke T."/>
            <person name="Bristow J."/>
            <person name="Eisen J.A."/>
            <person name="Markowitz V."/>
            <person name="Hugenholtz P."/>
            <person name="Kyrpides N.C."/>
            <person name="Klenk H.P."/>
            <person name="Detter J.C."/>
        </authorList>
    </citation>
    <scope>NUCLEOTIDE SEQUENCE [LARGE SCALE GENOMIC DNA]</scope>
    <source>
        <strain evidence="7">DSM 8271 / FlGlyR</strain>
    </source>
</reference>
<evidence type="ECO:0000256" key="5">
    <source>
        <dbReference type="ARBA" id="ARBA00030001"/>
    </source>
</evidence>
<gene>
    <name evidence="6" type="ordered locus">Sgly_1271</name>
</gene>
<dbReference type="eggNOG" id="COG3337">
    <property type="taxonomic scope" value="Bacteria"/>
</dbReference>
<dbReference type="OrthoDB" id="1716617at2"/>
<dbReference type="InterPro" id="IPR010160">
    <property type="entry name" value="CRISPR-assoc_prot_Cmr5"/>
</dbReference>
<keyword evidence="7" id="KW-1185">Reference proteome</keyword>
<accession>F0SV85</accession>
<dbReference type="CDD" id="cd09749">
    <property type="entry name" value="Cmr5_III-B"/>
    <property type="match status" value="1"/>
</dbReference>
<dbReference type="Proteomes" id="UP000007488">
    <property type="component" value="Chromosome"/>
</dbReference>
<dbReference type="HOGENOM" id="CLU_120836_2_1_9"/>
<comment type="similarity">
    <text evidence="2">Belongs to the CRISPR system Cmr5 family.</text>
</comment>
<proteinExistence type="inferred from homology"/>
<dbReference type="AlphaFoldDB" id="F0SV85"/>
<evidence type="ECO:0000256" key="4">
    <source>
        <dbReference type="ARBA" id="ARBA00023118"/>
    </source>
</evidence>
<evidence type="ECO:0000256" key="1">
    <source>
        <dbReference type="ARBA" id="ARBA00004496"/>
    </source>
</evidence>
<dbReference type="RefSeq" id="WP_013624455.1">
    <property type="nucleotide sequence ID" value="NC_015172.1"/>
</dbReference>
<dbReference type="NCBIfam" id="TIGR01881">
    <property type="entry name" value="cas_Cmr5"/>
    <property type="match status" value="1"/>
</dbReference>
<keyword evidence="3" id="KW-0963">Cytoplasm</keyword>
<organism evidence="6 7">
    <name type="scientific">Syntrophobotulus glycolicus (strain DSM 8271 / FlGlyR)</name>
    <dbReference type="NCBI Taxonomy" id="645991"/>
    <lineage>
        <taxon>Bacteria</taxon>
        <taxon>Bacillati</taxon>
        <taxon>Bacillota</taxon>
        <taxon>Clostridia</taxon>
        <taxon>Eubacteriales</taxon>
        <taxon>Desulfitobacteriaceae</taxon>
        <taxon>Syntrophobotulus</taxon>
    </lineage>
</organism>
<dbReference type="GO" id="GO:0051607">
    <property type="term" value="P:defense response to virus"/>
    <property type="evidence" value="ECO:0007669"/>
    <property type="project" value="UniProtKB-KW"/>
</dbReference>
<dbReference type="KEGG" id="sgy:Sgly_1271"/>
<protein>
    <recommendedName>
        <fullName evidence="5">CRISPR type III-B/RAMP module-associated protein Cmr5</fullName>
    </recommendedName>
</protein>
<evidence type="ECO:0000313" key="7">
    <source>
        <dbReference type="Proteomes" id="UP000007488"/>
    </source>
</evidence>
<dbReference type="EMBL" id="CP002547">
    <property type="protein sequence ID" value="ADY55585.1"/>
    <property type="molecule type" value="Genomic_DNA"/>
</dbReference>
<dbReference type="InterPro" id="IPR023101">
    <property type="entry name" value="AF1862-like_dom_sf"/>
</dbReference>
<dbReference type="Pfam" id="PF09701">
    <property type="entry name" value="Cas_Cmr5"/>
    <property type="match status" value="1"/>
</dbReference>